<accession>A0A0E9Q565</accession>
<proteinExistence type="predicted"/>
<protein>
    <submittedName>
        <fullName evidence="1">Uncharacterized protein</fullName>
    </submittedName>
</protein>
<reference evidence="1" key="1">
    <citation type="submission" date="2014-11" db="EMBL/GenBank/DDBJ databases">
        <authorList>
            <person name="Amaro Gonzalez C."/>
        </authorList>
    </citation>
    <scope>NUCLEOTIDE SEQUENCE</scope>
</reference>
<sequence length="50" mass="5613">MRCEEGQWSPVSRSQRLKRKALGKHLIATDNYMAGFVIGAFPPSNICPHL</sequence>
<dbReference type="AlphaFoldDB" id="A0A0E9Q565"/>
<organism evidence="1">
    <name type="scientific">Anguilla anguilla</name>
    <name type="common">European freshwater eel</name>
    <name type="synonym">Muraena anguilla</name>
    <dbReference type="NCBI Taxonomy" id="7936"/>
    <lineage>
        <taxon>Eukaryota</taxon>
        <taxon>Metazoa</taxon>
        <taxon>Chordata</taxon>
        <taxon>Craniata</taxon>
        <taxon>Vertebrata</taxon>
        <taxon>Euteleostomi</taxon>
        <taxon>Actinopterygii</taxon>
        <taxon>Neopterygii</taxon>
        <taxon>Teleostei</taxon>
        <taxon>Anguilliformes</taxon>
        <taxon>Anguillidae</taxon>
        <taxon>Anguilla</taxon>
    </lineage>
</organism>
<reference evidence="1" key="2">
    <citation type="journal article" date="2015" name="Fish Shellfish Immunol.">
        <title>Early steps in the European eel (Anguilla anguilla)-Vibrio vulnificus interaction in the gills: Role of the RtxA13 toxin.</title>
        <authorList>
            <person name="Callol A."/>
            <person name="Pajuelo D."/>
            <person name="Ebbesson L."/>
            <person name="Teles M."/>
            <person name="MacKenzie S."/>
            <person name="Amaro C."/>
        </authorList>
    </citation>
    <scope>NUCLEOTIDE SEQUENCE</scope>
</reference>
<evidence type="ECO:0000313" key="1">
    <source>
        <dbReference type="EMBL" id="JAH11223.1"/>
    </source>
</evidence>
<name>A0A0E9Q565_ANGAN</name>
<dbReference type="EMBL" id="GBXM01097354">
    <property type="protein sequence ID" value="JAH11223.1"/>
    <property type="molecule type" value="Transcribed_RNA"/>
</dbReference>